<feature type="region of interest" description="Disordered" evidence="1">
    <location>
        <begin position="1"/>
        <end position="39"/>
    </location>
</feature>
<reference evidence="2 3" key="1">
    <citation type="submission" date="2021-06" db="EMBL/GenBank/DDBJ databases">
        <title>Caerostris extrusa draft genome.</title>
        <authorList>
            <person name="Kono N."/>
            <person name="Arakawa K."/>
        </authorList>
    </citation>
    <scope>NUCLEOTIDE SEQUENCE [LARGE SCALE GENOMIC DNA]</scope>
</reference>
<accession>A0AAV4WGG1</accession>
<comment type="caution">
    <text evidence="2">The sequence shown here is derived from an EMBL/GenBank/DDBJ whole genome shotgun (WGS) entry which is preliminary data.</text>
</comment>
<dbReference type="AlphaFoldDB" id="A0AAV4WGG1"/>
<dbReference type="EMBL" id="BPLR01016085">
    <property type="protein sequence ID" value="GIY81125.1"/>
    <property type="molecule type" value="Genomic_DNA"/>
</dbReference>
<feature type="compositionally biased region" description="Basic and acidic residues" evidence="1">
    <location>
        <begin position="28"/>
        <end position="39"/>
    </location>
</feature>
<evidence type="ECO:0000313" key="2">
    <source>
        <dbReference type="EMBL" id="GIY81125.1"/>
    </source>
</evidence>
<keyword evidence="3" id="KW-1185">Reference proteome</keyword>
<dbReference type="Proteomes" id="UP001054945">
    <property type="component" value="Unassembled WGS sequence"/>
</dbReference>
<organism evidence="2 3">
    <name type="scientific">Caerostris extrusa</name>
    <name type="common">Bark spider</name>
    <name type="synonym">Caerostris bankana</name>
    <dbReference type="NCBI Taxonomy" id="172846"/>
    <lineage>
        <taxon>Eukaryota</taxon>
        <taxon>Metazoa</taxon>
        <taxon>Ecdysozoa</taxon>
        <taxon>Arthropoda</taxon>
        <taxon>Chelicerata</taxon>
        <taxon>Arachnida</taxon>
        <taxon>Araneae</taxon>
        <taxon>Araneomorphae</taxon>
        <taxon>Entelegynae</taxon>
        <taxon>Araneoidea</taxon>
        <taxon>Araneidae</taxon>
        <taxon>Caerostris</taxon>
    </lineage>
</organism>
<gene>
    <name evidence="2" type="ORF">CEXT_245801</name>
</gene>
<evidence type="ECO:0000313" key="3">
    <source>
        <dbReference type="Proteomes" id="UP001054945"/>
    </source>
</evidence>
<protein>
    <submittedName>
        <fullName evidence="2">Uncharacterized protein</fullName>
    </submittedName>
</protein>
<evidence type="ECO:0000256" key="1">
    <source>
        <dbReference type="SAM" id="MobiDB-lite"/>
    </source>
</evidence>
<name>A0AAV4WGG1_CAEEX</name>
<sequence length="84" mass="9322">MRNASQIAQRNREVHQKFNIHPSQTGKKNGDRSLEVPHGSGDHRRLISFLGAMTPYLCAPETLLLFCAPVFLLNELPAPNLVAS</sequence>
<proteinExistence type="predicted"/>